<dbReference type="OrthoDB" id="8019154at2"/>
<dbReference type="PATRIC" id="fig|1225564.3.peg.6205"/>
<name>A0A0H1R7F2_9HYPH</name>
<comment type="caution">
    <text evidence="2">The sequence shown here is derived from an EMBL/GenBank/DDBJ whole genome shotgun (WGS) entry which is preliminary data.</text>
</comment>
<evidence type="ECO:0000313" key="2">
    <source>
        <dbReference type="EMBL" id="KLK90756.1"/>
    </source>
</evidence>
<accession>A0A0H1R7F2</accession>
<feature type="compositionally biased region" description="Basic residues" evidence="1">
    <location>
        <begin position="98"/>
        <end position="113"/>
    </location>
</feature>
<dbReference type="AlphaFoldDB" id="A0A0H1R7F2"/>
<sequence length="137" mass="15741">MDEPFPLDAVPSRVRTVILNQFKGRCPSIREVAEIPDRYWLSTPDIGPAHLKKIHSIIGPHLPQTVRPSSAHLSDAELLDRLERLQKDIRWLQNQLKARLHQAPRRKPNRQWHKLAVQDARHQQSSQNPSSPPQPTG</sequence>
<keyword evidence="3" id="KW-1185">Reference proteome</keyword>
<reference evidence="2 3" key="1">
    <citation type="submission" date="2015-05" db="EMBL/GenBank/DDBJ databases">
        <title>Draft genome sequence of Microvirga vignae strain BR3299, a novel nitrogen fixing bacteria isolated from Brazil semi-aired region.</title>
        <authorList>
            <person name="Zilli J.E."/>
            <person name="Passos S.R."/>
            <person name="Leite J."/>
            <person name="Baldani J.I."/>
            <person name="Xavier G.R."/>
            <person name="Rumjaneck N.G."/>
            <person name="Simoes-Araujo J.L."/>
        </authorList>
    </citation>
    <scope>NUCLEOTIDE SEQUENCE [LARGE SCALE GENOMIC DNA]</scope>
    <source>
        <strain evidence="2 3">BR3299</strain>
    </source>
</reference>
<dbReference type="Proteomes" id="UP000035489">
    <property type="component" value="Unassembled WGS sequence"/>
</dbReference>
<feature type="region of interest" description="Disordered" evidence="1">
    <location>
        <begin position="98"/>
        <end position="137"/>
    </location>
</feature>
<evidence type="ECO:0000256" key="1">
    <source>
        <dbReference type="SAM" id="MobiDB-lite"/>
    </source>
</evidence>
<organism evidence="2 3">
    <name type="scientific">Microvirga vignae</name>
    <dbReference type="NCBI Taxonomy" id="1225564"/>
    <lineage>
        <taxon>Bacteria</taxon>
        <taxon>Pseudomonadati</taxon>
        <taxon>Pseudomonadota</taxon>
        <taxon>Alphaproteobacteria</taxon>
        <taxon>Hyphomicrobiales</taxon>
        <taxon>Methylobacteriaceae</taxon>
        <taxon>Microvirga</taxon>
    </lineage>
</organism>
<protein>
    <submittedName>
        <fullName evidence="2">Uncharacterized protein</fullName>
    </submittedName>
</protein>
<dbReference type="EMBL" id="LCYG01000067">
    <property type="protein sequence ID" value="KLK90756.1"/>
    <property type="molecule type" value="Genomic_DNA"/>
</dbReference>
<gene>
    <name evidence="2" type="ORF">AA309_23900</name>
</gene>
<proteinExistence type="predicted"/>
<dbReference type="RefSeq" id="WP_150117722.1">
    <property type="nucleotide sequence ID" value="NZ_LCYG01000067.1"/>
</dbReference>
<evidence type="ECO:0000313" key="3">
    <source>
        <dbReference type="Proteomes" id="UP000035489"/>
    </source>
</evidence>